<reference evidence="1" key="1">
    <citation type="submission" date="2024-06" db="EMBL/GenBank/DDBJ databases">
        <title>Draft Genome Sequence of Deinococcus sonorensis Type Strain KR-87, a Biofilm Producing Representative of the Genus Deinococcus.</title>
        <authorList>
            <person name="Boren L.S."/>
            <person name="Grosso R.A."/>
            <person name="Hugenberg-Cox A.N."/>
            <person name="Hill J.T.E."/>
            <person name="Albert C.M."/>
            <person name="Tuohy J.M."/>
        </authorList>
    </citation>
    <scope>NUCLEOTIDE SEQUENCE</scope>
    <source>
        <strain evidence="1">KR-87</strain>
        <plasmid evidence="1">pDson04</plasmid>
    </source>
</reference>
<name>A0AAU7U4F5_9DEIO</name>
<geneLocation type="plasmid" evidence="1">
    <name>pDson04</name>
</geneLocation>
<organism evidence="1">
    <name type="scientific">Deinococcus sonorensis KR-87</name>
    <dbReference type="NCBI Taxonomy" id="694439"/>
    <lineage>
        <taxon>Bacteria</taxon>
        <taxon>Thermotogati</taxon>
        <taxon>Deinococcota</taxon>
        <taxon>Deinococci</taxon>
        <taxon>Deinococcales</taxon>
        <taxon>Deinococcaceae</taxon>
        <taxon>Deinococcus</taxon>
    </lineage>
</organism>
<proteinExistence type="predicted"/>
<protein>
    <submittedName>
        <fullName evidence="1">Uncharacterized protein</fullName>
    </submittedName>
</protein>
<dbReference type="AlphaFoldDB" id="A0AAU7U4F5"/>
<sequence length="123" mass="12871">MSLTLPTAAAFQLTKPADLEVTADTTFSWTNATNAANNVVLIGGSNGHPDPAQEVLFFCVAPDTGTFVFPSATRQTLIARNFSGQVTQAGRAAGGVSVHDDMLMLTSVTRLTSSTTATDAERH</sequence>
<keyword evidence="1" id="KW-0614">Plasmid</keyword>
<dbReference type="EMBL" id="CP158296">
    <property type="protein sequence ID" value="XBV83362.1"/>
    <property type="molecule type" value="Genomic_DNA"/>
</dbReference>
<dbReference type="RefSeq" id="WP_350240792.1">
    <property type="nucleotide sequence ID" value="NZ_CP158296.1"/>
</dbReference>
<gene>
    <name evidence="1" type="ORF">ABOD76_01140</name>
</gene>
<dbReference type="KEGG" id="dsc:ABOD76_01140"/>
<evidence type="ECO:0000313" key="1">
    <source>
        <dbReference type="EMBL" id="XBV83362.1"/>
    </source>
</evidence>
<accession>A0AAU7U4F5</accession>